<reference evidence="5 6" key="1">
    <citation type="submission" date="2015-10" db="EMBL/GenBank/DDBJ databases">
        <title>The world's first case of liver abscess caused by Pannonibacter phragmitetus.</title>
        <authorList>
            <person name="Ming D."/>
            <person name="Wang M."/>
            <person name="Zhou Y."/>
            <person name="Jiang T."/>
            <person name="Hu S."/>
        </authorList>
    </citation>
    <scope>NUCLEOTIDE SEQUENCE [LARGE SCALE GENOMIC DNA]</scope>
    <source>
        <strain evidence="5 6">31801</strain>
    </source>
</reference>
<protein>
    <recommendedName>
        <fullName evidence="7">Cyclic-guanylate-specific phosphodiesterase</fullName>
    </recommendedName>
</protein>
<dbReference type="InterPro" id="IPR029787">
    <property type="entry name" value="Nucleotide_cyclase"/>
</dbReference>
<dbReference type="STRING" id="121719.APZ00_00270"/>
<dbReference type="Pfam" id="PF08448">
    <property type="entry name" value="PAS_4"/>
    <property type="match status" value="1"/>
</dbReference>
<keyword evidence="1" id="KW-1133">Transmembrane helix</keyword>
<dbReference type="PANTHER" id="PTHR44757">
    <property type="entry name" value="DIGUANYLATE CYCLASE DGCP"/>
    <property type="match status" value="1"/>
</dbReference>
<dbReference type="EMBL" id="CP013068">
    <property type="protein sequence ID" value="ALV25700.1"/>
    <property type="molecule type" value="Genomic_DNA"/>
</dbReference>
<evidence type="ECO:0008006" key="7">
    <source>
        <dbReference type="Google" id="ProtNLM"/>
    </source>
</evidence>
<dbReference type="PANTHER" id="PTHR44757:SF10">
    <property type="entry name" value="MEMBRANE PROTEIN"/>
    <property type="match status" value="1"/>
</dbReference>
<keyword evidence="1" id="KW-0812">Transmembrane</keyword>
<dbReference type="SMART" id="SM00052">
    <property type="entry name" value="EAL"/>
    <property type="match status" value="1"/>
</dbReference>
<dbReference type="Gene3D" id="3.20.20.450">
    <property type="entry name" value="EAL domain"/>
    <property type="match status" value="1"/>
</dbReference>
<dbReference type="CDD" id="cd01948">
    <property type="entry name" value="EAL"/>
    <property type="match status" value="1"/>
</dbReference>
<dbReference type="CDD" id="cd00130">
    <property type="entry name" value="PAS"/>
    <property type="match status" value="1"/>
</dbReference>
<dbReference type="InterPro" id="IPR000700">
    <property type="entry name" value="PAS-assoc_C"/>
</dbReference>
<dbReference type="SUPFAM" id="SSF55073">
    <property type="entry name" value="Nucleotide cyclase"/>
    <property type="match status" value="1"/>
</dbReference>
<keyword evidence="6" id="KW-1185">Reference proteome</keyword>
<feature type="domain" description="GGDEF" evidence="4">
    <location>
        <begin position="420"/>
        <end position="552"/>
    </location>
</feature>
<organism evidence="5 6">
    <name type="scientific">Pannonibacter phragmitetus</name>
    <dbReference type="NCBI Taxonomy" id="121719"/>
    <lineage>
        <taxon>Bacteria</taxon>
        <taxon>Pseudomonadati</taxon>
        <taxon>Pseudomonadota</taxon>
        <taxon>Alphaproteobacteria</taxon>
        <taxon>Hyphomicrobiales</taxon>
        <taxon>Stappiaceae</taxon>
        <taxon>Pannonibacter</taxon>
    </lineage>
</organism>
<dbReference type="InterPro" id="IPR043128">
    <property type="entry name" value="Rev_trsase/Diguanyl_cyclase"/>
</dbReference>
<evidence type="ECO:0000259" key="4">
    <source>
        <dbReference type="PROSITE" id="PS50887"/>
    </source>
</evidence>
<gene>
    <name evidence="5" type="ORF">APZ00_00270</name>
</gene>
<evidence type="ECO:0000313" key="6">
    <source>
        <dbReference type="Proteomes" id="UP000064921"/>
    </source>
</evidence>
<feature type="transmembrane region" description="Helical" evidence="1">
    <location>
        <begin position="80"/>
        <end position="100"/>
    </location>
</feature>
<dbReference type="PROSITE" id="PS50887">
    <property type="entry name" value="GGDEF"/>
    <property type="match status" value="1"/>
</dbReference>
<feature type="transmembrane region" description="Helical" evidence="1">
    <location>
        <begin position="106"/>
        <end position="126"/>
    </location>
</feature>
<dbReference type="Pfam" id="PF00563">
    <property type="entry name" value="EAL"/>
    <property type="match status" value="1"/>
</dbReference>
<accession>A0A0U3PNL8</accession>
<sequence length="824" mass="89823">MSQAKAEKQVAFGAAEPGDAGRAAAGEDVCMNGELSIADFLRRPLHHLTDAVRFIFRGLLDEDELSGRIRAQQITAIVRFMPYITSWNVFSALIIINLNFGVTPLYLLLAWSVAMMFVIGRGVAVWQKSRKRTFTTASSRGIVSATIQAGVLGILWCLALFMTFYYGSEDTLILVACLIAGLICVGGFVLATVPLAGLAWVVTIWCGSVFQIMQIGKGPMVELASLLSAYSFMVVVCILAVSRVFVARVITEQELEHRGQVIGLLLNEFEESASDWLWETDSAGSLKRTSARFCEVCGRAPEDLQGYGLIDALQTSAEQGDGWDEVREVMNACQPFRDMPVLTIVNGERRWWSLTGRPYFDRACKFTGYRGVGSDITDARRAHDLVKYLAEHDALTGVGNRNWLLGRAGESLENALADGSNVSLLMVDLDNFKAINDMRGHPVGDEILNLVAQRFSEICAGRADLARIGGDEFAILHVGQSRQNTEALANELINSLKAPLLTDSGSYTVGATIGIACAPRQADTIDDLMRCADIALYKAKRSGRGQALYFEAEMDREQRERREMEAALRRAVEKGGLALAFQPIVSAQTGHIQSCEALLRWNDPFIGPVSPAVFVPIAEEAGLIVPIGEWVLREACKRAAGSKHEISIAVNLSPLQFAAAGLVDAVKWALEESGLPAQRLILEITESVLIQDAGSTAEILSQLKALGVRIALDDFGTGYSSLSYLRHYHFDKIKIDKSFVSELGDGGESMAIISAVIILARSLKMEVTAEGVETEEQANQLRLMGCGSLQGYYFGLPVENCPDTLVPRPDYGASRVGSRKIVTQ</sequence>
<dbReference type="Pfam" id="PF00990">
    <property type="entry name" value="GGDEF"/>
    <property type="match status" value="1"/>
</dbReference>
<dbReference type="KEGG" id="pphr:APZ00_00270"/>
<name>A0A0U3PNL8_9HYPH</name>
<dbReference type="NCBIfam" id="TIGR00229">
    <property type="entry name" value="sensory_box"/>
    <property type="match status" value="1"/>
</dbReference>
<evidence type="ECO:0000259" key="2">
    <source>
        <dbReference type="PROSITE" id="PS50113"/>
    </source>
</evidence>
<dbReference type="InterPro" id="IPR052155">
    <property type="entry name" value="Biofilm_reg_signaling"/>
</dbReference>
<dbReference type="Gene3D" id="3.30.70.270">
    <property type="match status" value="1"/>
</dbReference>
<feature type="domain" description="EAL" evidence="3">
    <location>
        <begin position="561"/>
        <end position="811"/>
    </location>
</feature>
<dbReference type="InterPro" id="IPR000160">
    <property type="entry name" value="GGDEF_dom"/>
</dbReference>
<dbReference type="Proteomes" id="UP000064921">
    <property type="component" value="Chromosome"/>
</dbReference>
<feature type="transmembrane region" description="Helical" evidence="1">
    <location>
        <begin position="223"/>
        <end position="246"/>
    </location>
</feature>
<dbReference type="Gene3D" id="3.30.450.20">
    <property type="entry name" value="PAS domain"/>
    <property type="match status" value="1"/>
</dbReference>
<dbReference type="SUPFAM" id="SSF141868">
    <property type="entry name" value="EAL domain-like"/>
    <property type="match status" value="1"/>
</dbReference>
<feature type="domain" description="PAC" evidence="2">
    <location>
        <begin position="335"/>
        <end position="388"/>
    </location>
</feature>
<dbReference type="SMART" id="SM00267">
    <property type="entry name" value="GGDEF"/>
    <property type="match status" value="1"/>
</dbReference>
<dbReference type="PROSITE" id="PS50883">
    <property type="entry name" value="EAL"/>
    <property type="match status" value="1"/>
</dbReference>
<proteinExistence type="predicted"/>
<evidence type="ECO:0000256" key="1">
    <source>
        <dbReference type="SAM" id="Phobius"/>
    </source>
</evidence>
<dbReference type="InterPro" id="IPR000014">
    <property type="entry name" value="PAS"/>
</dbReference>
<dbReference type="AlphaFoldDB" id="A0A0U3PNL8"/>
<dbReference type="NCBIfam" id="TIGR00254">
    <property type="entry name" value="GGDEF"/>
    <property type="match status" value="1"/>
</dbReference>
<evidence type="ECO:0000313" key="5">
    <source>
        <dbReference type="EMBL" id="ALV25700.1"/>
    </source>
</evidence>
<evidence type="ECO:0000259" key="3">
    <source>
        <dbReference type="PROSITE" id="PS50883"/>
    </source>
</evidence>
<dbReference type="PROSITE" id="PS50113">
    <property type="entry name" value="PAC"/>
    <property type="match status" value="1"/>
</dbReference>
<feature type="transmembrane region" description="Helical" evidence="1">
    <location>
        <begin position="147"/>
        <end position="166"/>
    </location>
</feature>
<dbReference type="CDD" id="cd01949">
    <property type="entry name" value="GGDEF"/>
    <property type="match status" value="1"/>
</dbReference>
<dbReference type="eggNOG" id="COG5001">
    <property type="taxonomic scope" value="Bacteria"/>
</dbReference>
<feature type="transmembrane region" description="Helical" evidence="1">
    <location>
        <begin position="172"/>
        <end position="202"/>
    </location>
</feature>
<dbReference type="SUPFAM" id="SSF55785">
    <property type="entry name" value="PYP-like sensor domain (PAS domain)"/>
    <property type="match status" value="1"/>
</dbReference>
<dbReference type="InterPro" id="IPR035965">
    <property type="entry name" value="PAS-like_dom_sf"/>
</dbReference>
<dbReference type="RefSeq" id="WP_058897717.1">
    <property type="nucleotide sequence ID" value="NZ_CP013068.1"/>
</dbReference>
<dbReference type="InterPro" id="IPR001633">
    <property type="entry name" value="EAL_dom"/>
</dbReference>
<dbReference type="InterPro" id="IPR013656">
    <property type="entry name" value="PAS_4"/>
</dbReference>
<keyword evidence="1" id="KW-0472">Membrane</keyword>
<dbReference type="InterPro" id="IPR035919">
    <property type="entry name" value="EAL_sf"/>
</dbReference>